<dbReference type="Gene3D" id="1.25.40.10">
    <property type="entry name" value="Tetratricopeptide repeat domain"/>
    <property type="match status" value="1"/>
</dbReference>
<dbReference type="KEGG" id="acaf:CA12_04230"/>
<keyword evidence="1" id="KW-1133">Transmembrane helix</keyword>
<organism evidence="2 3">
    <name type="scientific">Alienimonas californiensis</name>
    <dbReference type="NCBI Taxonomy" id="2527989"/>
    <lineage>
        <taxon>Bacteria</taxon>
        <taxon>Pseudomonadati</taxon>
        <taxon>Planctomycetota</taxon>
        <taxon>Planctomycetia</taxon>
        <taxon>Planctomycetales</taxon>
        <taxon>Planctomycetaceae</taxon>
        <taxon>Alienimonas</taxon>
    </lineage>
</organism>
<keyword evidence="1" id="KW-0812">Transmembrane</keyword>
<feature type="transmembrane region" description="Helical" evidence="1">
    <location>
        <begin position="89"/>
        <end position="105"/>
    </location>
</feature>
<evidence type="ECO:0000313" key="3">
    <source>
        <dbReference type="Proteomes" id="UP000318741"/>
    </source>
</evidence>
<evidence type="ECO:0000256" key="1">
    <source>
        <dbReference type="SAM" id="Phobius"/>
    </source>
</evidence>
<sequence length="408" mass="44306">MNRYFVTTTDPDGRQDVRHVEAVSAAAALAELEADGHRDLTLHTDDVSAEAVRGQPDAPDLTPKEQLELRAVGPLGFAWALAKLFYRKTWLSHLIAAGVVIFVVQRDGWGFYAWLAAAWLVFPLPFSLYSSFVGPHRRYNRLLTAASWGRWEKVLALAPGLRGKVPDLELDAREAVALAGLGRLEEGLELMAPHLGPPPGVGRHPDADDEDAAAWSAEEVADLFPDEEPPAEPASPQTAALAMAHGRTAEAYGVAERYDDVLERLRRAHDLAPDDPTIGLDLALELLKRGEATAEARRLLDAAAAGPVSDLLAAIMPFAEGLWALRTGDARGADARLSEALDRTAPFAPGNPLMALMRDMMRAWRALARADHGDLPGARRDARSARPRLTALRSRRLLTELDAAVPPE</sequence>
<dbReference type="OrthoDB" id="290576at2"/>
<name>A0A517P4P9_9PLAN</name>
<reference evidence="2 3" key="1">
    <citation type="submission" date="2019-02" db="EMBL/GenBank/DDBJ databases">
        <title>Deep-cultivation of Planctomycetes and their phenomic and genomic characterization uncovers novel biology.</title>
        <authorList>
            <person name="Wiegand S."/>
            <person name="Jogler M."/>
            <person name="Boedeker C."/>
            <person name="Pinto D."/>
            <person name="Vollmers J."/>
            <person name="Rivas-Marin E."/>
            <person name="Kohn T."/>
            <person name="Peeters S.H."/>
            <person name="Heuer A."/>
            <person name="Rast P."/>
            <person name="Oberbeckmann S."/>
            <person name="Bunk B."/>
            <person name="Jeske O."/>
            <person name="Meyerdierks A."/>
            <person name="Storesund J.E."/>
            <person name="Kallscheuer N."/>
            <person name="Luecker S."/>
            <person name="Lage O.M."/>
            <person name="Pohl T."/>
            <person name="Merkel B.J."/>
            <person name="Hornburger P."/>
            <person name="Mueller R.-W."/>
            <person name="Bruemmer F."/>
            <person name="Labrenz M."/>
            <person name="Spormann A.M."/>
            <person name="Op den Camp H."/>
            <person name="Overmann J."/>
            <person name="Amann R."/>
            <person name="Jetten M.S.M."/>
            <person name="Mascher T."/>
            <person name="Medema M.H."/>
            <person name="Devos D.P."/>
            <person name="Kaster A.-K."/>
            <person name="Ovreas L."/>
            <person name="Rohde M."/>
            <person name="Galperin M.Y."/>
            <person name="Jogler C."/>
        </authorList>
    </citation>
    <scope>NUCLEOTIDE SEQUENCE [LARGE SCALE GENOMIC DNA]</scope>
    <source>
        <strain evidence="2 3">CA12</strain>
    </source>
</reference>
<feature type="transmembrane region" description="Helical" evidence="1">
    <location>
        <begin position="111"/>
        <end position="132"/>
    </location>
</feature>
<evidence type="ECO:0008006" key="4">
    <source>
        <dbReference type="Google" id="ProtNLM"/>
    </source>
</evidence>
<accession>A0A517P4P9</accession>
<dbReference type="RefSeq" id="WP_145357105.1">
    <property type="nucleotide sequence ID" value="NZ_CP036265.1"/>
</dbReference>
<protein>
    <recommendedName>
        <fullName evidence="4">Tetratricopeptide repeat protein</fullName>
    </recommendedName>
</protein>
<dbReference type="InterPro" id="IPR011990">
    <property type="entry name" value="TPR-like_helical_dom_sf"/>
</dbReference>
<dbReference type="AlphaFoldDB" id="A0A517P4P9"/>
<dbReference type="EMBL" id="CP036265">
    <property type="protein sequence ID" value="QDT14350.1"/>
    <property type="molecule type" value="Genomic_DNA"/>
</dbReference>
<gene>
    <name evidence="2" type="ORF">CA12_04230</name>
</gene>
<proteinExistence type="predicted"/>
<dbReference type="Proteomes" id="UP000318741">
    <property type="component" value="Chromosome"/>
</dbReference>
<keyword evidence="1" id="KW-0472">Membrane</keyword>
<keyword evidence="3" id="KW-1185">Reference proteome</keyword>
<evidence type="ECO:0000313" key="2">
    <source>
        <dbReference type="EMBL" id="QDT14350.1"/>
    </source>
</evidence>